<dbReference type="Proteomes" id="UP000410492">
    <property type="component" value="Unassembled WGS sequence"/>
</dbReference>
<dbReference type="AlphaFoldDB" id="A0A653D399"/>
<protein>
    <submittedName>
        <fullName evidence="1">Uncharacterized protein</fullName>
    </submittedName>
</protein>
<organism evidence="1 2">
    <name type="scientific">Callosobruchus maculatus</name>
    <name type="common">Southern cowpea weevil</name>
    <name type="synonym">Pulse bruchid</name>
    <dbReference type="NCBI Taxonomy" id="64391"/>
    <lineage>
        <taxon>Eukaryota</taxon>
        <taxon>Metazoa</taxon>
        <taxon>Ecdysozoa</taxon>
        <taxon>Arthropoda</taxon>
        <taxon>Hexapoda</taxon>
        <taxon>Insecta</taxon>
        <taxon>Pterygota</taxon>
        <taxon>Neoptera</taxon>
        <taxon>Endopterygota</taxon>
        <taxon>Coleoptera</taxon>
        <taxon>Polyphaga</taxon>
        <taxon>Cucujiformia</taxon>
        <taxon>Chrysomeloidea</taxon>
        <taxon>Chrysomelidae</taxon>
        <taxon>Bruchinae</taxon>
        <taxon>Bruchini</taxon>
        <taxon>Callosobruchus</taxon>
    </lineage>
</organism>
<evidence type="ECO:0000313" key="2">
    <source>
        <dbReference type="Proteomes" id="UP000410492"/>
    </source>
</evidence>
<gene>
    <name evidence="1" type="ORF">CALMAC_LOCUS13635</name>
</gene>
<keyword evidence="2" id="KW-1185">Reference proteome</keyword>
<proteinExistence type="predicted"/>
<reference evidence="1 2" key="1">
    <citation type="submission" date="2019-01" db="EMBL/GenBank/DDBJ databases">
        <authorList>
            <person name="Sayadi A."/>
        </authorList>
    </citation>
    <scope>NUCLEOTIDE SEQUENCE [LARGE SCALE GENOMIC DNA]</scope>
</reference>
<name>A0A653D399_CALMS</name>
<sequence length="76" mass="8785">MFLKFWPILYDTDAKLLVINLVSYIVKSHIASYLILVIPVNNVRLVILESYATQDVQNPFKSSVKYCISLESPVFY</sequence>
<dbReference type="OrthoDB" id="426293at2759"/>
<dbReference type="EMBL" id="CAACVG010009743">
    <property type="protein sequence ID" value="VEN54030.1"/>
    <property type="molecule type" value="Genomic_DNA"/>
</dbReference>
<evidence type="ECO:0000313" key="1">
    <source>
        <dbReference type="EMBL" id="VEN54030.1"/>
    </source>
</evidence>
<accession>A0A653D399</accession>